<dbReference type="Proteomes" id="UP000217895">
    <property type="component" value="Chromosome"/>
</dbReference>
<dbReference type="Gene3D" id="3.40.50.2000">
    <property type="entry name" value="Glycogen Phosphorylase B"/>
    <property type="match status" value="1"/>
</dbReference>
<reference evidence="1 2" key="1">
    <citation type="submission" date="2017-06" db="EMBL/GenBank/DDBJ databases">
        <title>Genome sequencing of cyanobaciteial culture collection at National Institute for Environmental Studies (NIES).</title>
        <authorList>
            <person name="Hirose Y."/>
            <person name="Shimura Y."/>
            <person name="Fujisawa T."/>
            <person name="Nakamura Y."/>
            <person name="Kawachi M."/>
        </authorList>
    </citation>
    <scope>NUCLEOTIDE SEQUENCE [LARGE SCALE GENOMIC DNA]</scope>
    <source>
        <strain evidence="1 2">NIES-2135</strain>
    </source>
</reference>
<dbReference type="CDD" id="cd03801">
    <property type="entry name" value="GT4_PimA-like"/>
    <property type="match status" value="1"/>
</dbReference>
<evidence type="ECO:0000313" key="2">
    <source>
        <dbReference type="Proteomes" id="UP000217895"/>
    </source>
</evidence>
<dbReference type="Pfam" id="PF13692">
    <property type="entry name" value="Glyco_trans_1_4"/>
    <property type="match status" value="1"/>
</dbReference>
<evidence type="ECO:0000313" key="1">
    <source>
        <dbReference type="EMBL" id="BAY54241.1"/>
    </source>
</evidence>
<gene>
    <name evidence="1" type="ORF">NIES2135_10570</name>
</gene>
<name>A0A1Z4JBY4_LEPBY</name>
<organism evidence="1 2">
    <name type="scientific">Leptolyngbya boryana NIES-2135</name>
    <dbReference type="NCBI Taxonomy" id="1973484"/>
    <lineage>
        <taxon>Bacteria</taxon>
        <taxon>Bacillati</taxon>
        <taxon>Cyanobacteriota</taxon>
        <taxon>Cyanophyceae</taxon>
        <taxon>Leptolyngbyales</taxon>
        <taxon>Leptolyngbyaceae</taxon>
        <taxon>Leptolyngbya group</taxon>
        <taxon>Leptolyngbya</taxon>
    </lineage>
</organism>
<dbReference type="EMBL" id="AP018203">
    <property type="protein sequence ID" value="BAY54241.1"/>
    <property type="molecule type" value="Genomic_DNA"/>
</dbReference>
<keyword evidence="1" id="KW-0808">Transferase</keyword>
<sequence>MRHHIVLSKPFDLEQFSEGARQGINPRHVLADLSQKLDATIHKTGNHPITFLDRVFAKFFGTLPEQWAMARSIVPQLSNEDIIFSNGTDVGFPLAMLCKIAGKRPKLVTHVMVPENRRVRLLLKLFALDTHIDVFHVYNQSQGDFLQSFLNLSSDRISVLTFHTDTDFFSPGAPSPSKSRPIIASAGLEQRDYVTLAEATHDLDVDVKICAASCAAKAAGSGGFPKVIPANMEARYYDFAELRQLYRDADIVVVPVVDHTYSAGTTVVLEAMACCKPVILTSTPGRNTALRDEGVVRGVPVGDAASLRAAIMSLLNNPQEAAALAQRGHEKVLRENATEKHLQSLISLLTAMETESSGDRAVTAEA</sequence>
<dbReference type="SUPFAM" id="SSF53756">
    <property type="entry name" value="UDP-Glycosyltransferase/glycogen phosphorylase"/>
    <property type="match status" value="1"/>
</dbReference>
<dbReference type="PANTHER" id="PTHR12526">
    <property type="entry name" value="GLYCOSYLTRANSFERASE"/>
    <property type="match status" value="1"/>
</dbReference>
<accession>A0A1Z4JBY4</accession>
<proteinExistence type="predicted"/>
<dbReference type="PANTHER" id="PTHR12526:SF590">
    <property type="entry name" value="ALPHA-MALTOSE-1-PHOSPHATE SYNTHASE"/>
    <property type="match status" value="1"/>
</dbReference>
<dbReference type="AlphaFoldDB" id="A0A1Z4JBY4"/>
<dbReference type="GO" id="GO:0016757">
    <property type="term" value="F:glycosyltransferase activity"/>
    <property type="evidence" value="ECO:0007669"/>
    <property type="project" value="TreeGrafter"/>
</dbReference>
<protein>
    <submittedName>
        <fullName evidence="1">Putative glycosyl transferase</fullName>
    </submittedName>
</protein>
<keyword evidence="2" id="KW-1185">Reference proteome</keyword>